<keyword evidence="2" id="KW-1133">Transmembrane helix</keyword>
<evidence type="ECO:0000256" key="1">
    <source>
        <dbReference type="SAM" id="MobiDB-lite"/>
    </source>
</evidence>
<dbReference type="GO" id="GO:0016020">
    <property type="term" value="C:membrane"/>
    <property type="evidence" value="ECO:0007669"/>
    <property type="project" value="TreeGrafter"/>
</dbReference>
<comment type="caution">
    <text evidence="4">The sequence shown here is derived from an EMBL/GenBank/DDBJ whole genome shotgun (WGS) entry which is preliminary data.</text>
</comment>
<feature type="compositionally biased region" description="Basic and acidic residues" evidence="1">
    <location>
        <begin position="90"/>
        <end position="105"/>
    </location>
</feature>
<dbReference type="SUPFAM" id="SSF48403">
    <property type="entry name" value="Ankyrin repeat"/>
    <property type="match status" value="1"/>
</dbReference>
<evidence type="ECO:0000313" key="4">
    <source>
        <dbReference type="EMBL" id="TQD82631.1"/>
    </source>
</evidence>
<dbReference type="Gene3D" id="1.25.40.20">
    <property type="entry name" value="Ankyrin repeat-containing domain"/>
    <property type="match status" value="1"/>
</dbReference>
<dbReference type="PANTHER" id="PTHR24177">
    <property type="entry name" value="CASKIN"/>
    <property type="match status" value="1"/>
</dbReference>
<evidence type="ECO:0000313" key="5">
    <source>
        <dbReference type="Proteomes" id="UP000315295"/>
    </source>
</evidence>
<evidence type="ECO:0000259" key="3">
    <source>
        <dbReference type="Pfam" id="PF13962"/>
    </source>
</evidence>
<dbReference type="Pfam" id="PF14223">
    <property type="entry name" value="Retrotran_gag_2"/>
    <property type="match status" value="1"/>
</dbReference>
<feature type="domain" description="PGG" evidence="3">
    <location>
        <begin position="561"/>
        <end position="673"/>
    </location>
</feature>
<organism evidence="4 5">
    <name type="scientific">Malus baccata</name>
    <name type="common">Siberian crab apple</name>
    <name type="synonym">Pyrus baccata</name>
    <dbReference type="NCBI Taxonomy" id="106549"/>
    <lineage>
        <taxon>Eukaryota</taxon>
        <taxon>Viridiplantae</taxon>
        <taxon>Streptophyta</taxon>
        <taxon>Embryophyta</taxon>
        <taxon>Tracheophyta</taxon>
        <taxon>Spermatophyta</taxon>
        <taxon>Magnoliopsida</taxon>
        <taxon>eudicotyledons</taxon>
        <taxon>Gunneridae</taxon>
        <taxon>Pentapetalae</taxon>
        <taxon>rosids</taxon>
        <taxon>fabids</taxon>
        <taxon>Rosales</taxon>
        <taxon>Rosaceae</taxon>
        <taxon>Amygdaloideae</taxon>
        <taxon>Maleae</taxon>
        <taxon>Malus</taxon>
    </lineage>
</organism>
<feature type="transmembrane region" description="Helical" evidence="2">
    <location>
        <begin position="606"/>
        <end position="632"/>
    </location>
</feature>
<dbReference type="Proteomes" id="UP000315295">
    <property type="component" value="Unassembled WGS sequence"/>
</dbReference>
<name>A0A540L853_MALBA</name>
<dbReference type="InterPro" id="IPR026961">
    <property type="entry name" value="PGG_dom"/>
</dbReference>
<proteinExistence type="predicted"/>
<dbReference type="EMBL" id="VIEB01000713">
    <property type="protein sequence ID" value="TQD82631.1"/>
    <property type="molecule type" value="Genomic_DNA"/>
</dbReference>
<dbReference type="AlphaFoldDB" id="A0A540L853"/>
<accession>A0A540L853</accession>
<evidence type="ECO:0000256" key="2">
    <source>
        <dbReference type="SAM" id="Phobius"/>
    </source>
</evidence>
<feature type="transmembrane region" description="Helical" evidence="2">
    <location>
        <begin position="566"/>
        <end position="586"/>
    </location>
</feature>
<keyword evidence="5" id="KW-1185">Reference proteome</keyword>
<feature type="region of interest" description="Disordered" evidence="1">
    <location>
        <begin position="90"/>
        <end position="123"/>
    </location>
</feature>
<feature type="transmembrane region" description="Helical" evidence="2">
    <location>
        <begin position="653"/>
        <end position="675"/>
    </location>
</feature>
<protein>
    <recommendedName>
        <fullName evidence="3">PGG domain-containing protein</fullName>
    </recommendedName>
</protein>
<dbReference type="PANTHER" id="PTHR24177:SF329">
    <property type="entry name" value="ANKYRIN REPEAT PROTEIN"/>
    <property type="match status" value="1"/>
</dbReference>
<sequence>MATTVFHTVLNRKNYDDWSYQIETYMLAEDLLDVLHQVRPITENEEISKAWKRKDAKALYAIWNSCGDDTYSLIKRATTAKQAWDALSDELKKPSEPSDENEKKSVLHAYPPGTTPPLAGKGWTEERDPTFAEYVKSDDWGNVINCLRKNSQAGSETLPFVRSGTVLHYAIQKNCSVRIIQQLMEKMEEEHLDITDDDGLTALHLLIRDYPERFEIAESMVKKNNRFVTNSPPLFLVPFVVEAQEKPNGEMMARSLYSLTPHEALKVPYAARLITLGFNFNRPDIALDLIQHYPKLAMAIDCNGNIPLVTLASKHLAFKSGSRLGLWEKLIYFGVCIKPLPLISNQMLSNKEENQRPLSDQKENQGHLISSGINRIYKMKLMHEQVQQFLPLMCKVSKEILTAKKGSTSYYKRKKLEEALLVAVEQGHVEYITHFFEDFSYPVHYMNDKRQSLYQIATECRHHKVYNLIYALSHSDKIQEIVGTKDKFGNNMLHTVASITSLSHIYHIQGAALQMQRELQWFKEVESIANPKDCEAVNKKNMTPREVFIENHKEMWKEAENSMKETATSCTVVGALIVTIMFAAVFTVPGGNNGDTGLPTFLTKKVFMAFVFSDAISLFSSTTSIIMFLGILTSRYSQDDFYKSLPTKMMIGLFTLLLSIASMMVVFSCALYIMLDGKLSIVIASILIASVPVTSFIWIQFPLLVDIFISTYGPRMFGENKTTWFRFLCDL</sequence>
<dbReference type="Pfam" id="PF13962">
    <property type="entry name" value="PGG"/>
    <property type="match status" value="1"/>
</dbReference>
<reference evidence="4 5" key="1">
    <citation type="journal article" date="2019" name="G3 (Bethesda)">
        <title>Sequencing of a Wild Apple (Malus baccata) Genome Unravels the Differences Between Cultivated and Wild Apple Species Regarding Disease Resistance and Cold Tolerance.</title>
        <authorList>
            <person name="Chen X."/>
        </authorList>
    </citation>
    <scope>NUCLEOTIDE SEQUENCE [LARGE SCALE GENOMIC DNA]</scope>
    <source>
        <strain evidence="5">cv. Shandingzi</strain>
        <tissue evidence="4">Leaves</tissue>
    </source>
</reference>
<dbReference type="STRING" id="106549.A0A540L853"/>
<keyword evidence="2" id="KW-0472">Membrane</keyword>
<feature type="transmembrane region" description="Helical" evidence="2">
    <location>
        <begin position="681"/>
        <end position="709"/>
    </location>
</feature>
<gene>
    <name evidence="4" type="ORF">C1H46_031829</name>
</gene>
<dbReference type="InterPro" id="IPR036770">
    <property type="entry name" value="Ankyrin_rpt-contain_sf"/>
</dbReference>
<keyword evidence="2" id="KW-0812">Transmembrane</keyword>